<name>A0A9D1VXV1_9FIRM</name>
<feature type="transmembrane region" description="Helical" evidence="1">
    <location>
        <begin position="12"/>
        <end position="35"/>
    </location>
</feature>
<feature type="non-terminal residue" evidence="2">
    <location>
        <position position="1"/>
    </location>
</feature>
<reference evidence="2" key="1">
    <citation type="journal article" date="2021" name="PeerJ">
        <title>Extensive microbial diversity within the chicken gut microbiome revealed by metagenomics and culture.</title>
        <authorList>
            <person name="Gilroy R."/>
            <person name="Ravi A."/>
            <person name="Getino M."/>
            <person name="Pursley I."/>
            <person name="Horton D.L."/>
            <person name="Alikhan N.F."/>
            <person name="Baker D."/>
            <person name="Gharbi K."/>
            <person name="Hall N."/>
            <person name="Watson M."/>
            <person name="Adriaenssens E.M."/>
            <person name="Foster-Nyarko E."/>
            <person name="Jarju S."/>
            <person name="Secka A."/>
            <person name="Antonio M."/>
            <person name="Oren A."/>
            <person name="Chaudhuri R.R."/>
            <person name="La Ragione R."/>
            <person name="Hildebrand F."/>
            <person name="Pallen M.J."/>
        </authorList>
    </citation>
    <scope>NUCLEOTIDE SEQUENCE</scope>
    <source>
        <strain evidence="2">ChiSjej5B23-15282</strain>
    </source>
</reference>
<dbReference type="Proteomes" id="UP000824243">
    <property type="component" value="Unassembled WGS sequence"/>
</dbReference>
<reference evidence="2" key="2">
    <citation type="submission" date="2021-04" db="EMBL/GenBank/DDBJ databases">
        <authorList>
            <person name="Gilroy R."/>
        </authorList>
    </citation>
    <scope>NUCLEOTIDE SEQUENCE</scope>
    <source>
        <strain evidence="2">ChiSjej5B23-15282</strain>
    </source>
</reference>
<dbReference type="EMBL" id="DXFA01000118">
    <property type="protein sequence ID" value="HIX48702.1"/>
    <property type="molecule type" value="Genomic_DNA"/>
</dbReference>
<sequence length="79" mass="8983">ISAPMNKIRVGILAGCIAGLLFCSIFLKDLFAITGMTMECVMLFVVFAIATEPVLRYLTVLVERMRFYYLKLRGRNTEE</sequence>
<keyword evidence="1" id="KW-0472">Membrane</keyword>
<feature type="transmembrane region" description="Helical" evidence="1">
    <location>
        <begin position="41"/>
        <end position="62"/>
    </location>
</feature>
<keyword evidence="1" id="KW-1133">Transmembrane helix</keyword>
<keyword evidence="1" id="KW-0812">Transmembrane</keyword>
<evidence type="ECO:0000313" key="3">
    <source>
        <dbReference type="Proteomes" id="UP000824243"/>
    </source>
</evidence>
<evidence type="ECO:0000256" key="1">
    <source>
        <dbReference type="SAM" id="Phobius"/>
    </source>
</evidence>
<protein>
    <submittedName>
        <fullName evidence="2">Uncharacterized protein</fullName>
    </submittedName>
</protein>
<comment type="caution">
    <text evidence="2">The sequence shown here is derived from an EMBL/GenBank/DDBJ whole genome shotgun (WGS) entry which is preliminary data.</text>
</comment>
<evidence type="ECO:0000313" key="2">
    <source>
        <dbReference type="EMBL" id="HIX48702.1"/>
    </source>
</evidence>
<dbReference type="AlphaFoldDB" id="A0A9D1VXV1"/>
<organism evidence="2 3">
    <name type="scientific">Candidatus Mediterraneibacter caccavium</name>
    <dbReference type="NCBI Taxonomy" id="2838661"/>
    <lineage>
        <taxon>Bacteria</taxon>
        <taxon>Bacillati</taxon>
        <taxon>Bacillota</taxon>
        <taxon>Clostridia</taxon>
        <taxon>Lachnospirales</taxon>
        <taxon>Lachnospiraceae</taxon>
        <taxon>Mediterraneibacter</taxon>
    </lineage>
</organism>
<accession>A0A9D1VXV1</accession>
<proteinExistence type="predicted"/>
<gene>
    <name evidence="2" type="ORF">H9981_06790</name>
</gene>